<dbReference type="InterPro" id="IPR013094">
    <property type="entry name" value="AB_hydrolase_3"/>
</dbReference>
<dbReference type="PANTHER" id="PTHR23024">
    <property type="entry name" value="ARYLACETAMIDE DEACETYLASE"/>
    <property type="match status" value="1"/>
</dbReference>
<evidence type="ECO:0000256" key="1">
    <source>
        <dbReference type="ARBA" id="ARBA00010515"/>
    </source>
</evidence>
<comment type="caution">
    <text evidence="3">The sequence shown here is derived from an EMBL/GenBank/DDBJ whole genome shotgun (WGS) entry which is preliminary data.</text>
</comment>
<evidence type="ECO:0000259" key="2">
    <source>
        <dbReference type="Pfam" id="PF07859"/>
    </source>
</evidence>
<reference evidence="3 4" key="1">
    <citation type="journal article" date="2024" name="G3 (Bethesda)">
        <title>Genome assembly of Hibiscus sabdariffa L. provides insights into metabolisms of medicinal natural products.</title>
        <authorList>
            <person name="Kim T."/>
        </authorList>
    </citation>
    <scope>NUCLEOTIDE SEQUENCE [LARGE SCALE GENOMIC DNA]</scope>
    <source>
        <strain evidence="3">TK-2024</strain>
        <tissue evidence="3">Old leaves</tissue>
    </source>
</reference>
<feature type="domain" description="Alpha/beta hydrolase fold-3" evidence="2">
    <location>
        <begin position="34"/>
        <end position="117"/>
    </location>
</feature>
<accession>A0ABR2GJ21</accession>
<organism evidence="3 4">
    <name type="scientific">Hibiscus sabdariffa</name>
    <name type="common">roselle</name>
    <dbReference type="NCBI Taxonomy" id="183260"/>
    <lineage>
        <taxon>Eukaryota</taxon>
        <taxon>Viridiplantae</taxon>
        <taxon>Streptophyta</taxon>
        <taxon>Embryophyta</taxon>
        <taxon>Tracheophyta</taxon>
        <taxon>Spermatophyta</taxon>
        <taxon>Magnoliopsida</taxon>
        <taxon>eudicotyledons</taxon>
        <taxon>Gunneridae</taxon>
        <taxon>Pentapetalae</taxon>
        <taxon>rosids</taxon>
        <taxon>malvids</taxon>
        <taxon>Malvales</taxon>
        <taxon>Malvaceae</taxon>
        <taxon>Malvoideae</taxon>
        <taxon>Hibiscus</taxon>
    </lineage>
</organism>
<gene>
    <name evidence="3" type="ORF">V6N12_052373</name>
</gene>
<dbReference type="EMBL" id="JBBPBM010000001">
    <property type="protein sequence ID" value="KAK8602567.1"/>
    <property type="molecule type" value="Genomic_DNA"/>
</dbReference>
<keyword evidence="4" id="KW-1185">Reference proteome</keyword>
<dbReference type="Proteomes" id="UP001472677">
    <property type="component" value="Unassembled WGS sequence"/>
</dbReference>
<protein>
    <recommendedName>
        <fullName evidence="2">Alpha/beta hydrolase fold-3 domain-containing protein</fullName>
    </recommendedName>
</protein>
<name>A0ABR2GJ21_9ROSI</name>
<dbReference type="Gene3D" id="3.40.50.1820">
    <property type="entry name" value="alpha/beta hydrolase"/>
    <property type="match status" value="1"/>
</dbReference>
<dbReference type="InterPro" id="IPR029058">
    <property type="entry name" value="AB_hydrolase_fold"/>
</dbReference>
<dbReference type="PANTHER" id="PTHR23024:SF635">
    <property type="entry name" value="OS07G0162700 PROTEIN"/>
    <property type="match status" value="1"/>
</dbReference>
<dbReference type="InterPro" id="IPR050466">
    <property type="entry name" value="Carboxylest/Gibb_receptor"/>
</dbReference>
<proteinExistence type="inferred from homology"/>
<evidence type="ECO:0000313" key="4">
    <source>
        <dbReference type="Proteomes" id="UP001472677"/>
    </source>
</evidence>
<dbReference type="Pfam" id="PF07859">
    <property type="entry name" value="Abhydrolase_3"/>
    <property type="match status" value="1"/>
</dbReference>
<comment type="similarity">
    <text evidence="1">Belongs to the 'GDXG' lipolytic enzyme family.</text>
</comment>
<dbReference type="SUPFAM" id="SSF53474">
    <property type="entry name" value="alpha/beta-Hydrolases"/>
    <property type="match status" value="1"/>
</dbReference>
<evidence type="ECO:0000313" key="3">
    <source>
        <dbReference type="EMBL" id="KAK8602567.1"/>
    </source>
</evidence>
<sequence>MYNFKVPQFSSFGHLHMSVLIDAIRTRKLESWNVYFHGGGFASAQPLGLATTIFCGDFSVHYRLAPGHRLPIAYDDCYSSLEWLHSQVTNEPWLTQADLPRMFLTGDGACRNIVHQLNGEFPAMTVYVAGFDFLKERGVMYAEFLQRKEVKMVN</sequence>